<evidence type="ECO:0000313" key="1">
    <source>
        <dbReference type="EMBL" id="HGI75417.1"/>
    </source>
</evidence>
<proteinExistence type="predicted"/>
<dbReference type="EMBL" id="DTEN01000278">
    <property type="protein sequence ID" value="HGI75417.1"/>
    <property type="molecule type" value="Genomic_DNA"/>
</dbReference>
<reference evidence="1" key="1">
    <citation type="journal article" date="2020" name="mSystems">
        <title>Genome- and Community-Level Interaction Insights into Carbon Utilization and Element Cycling Functions of Hydrothermarchaeota in Hydrothermal Sediment.</title>
        <authorList>
            <person name="Zhou Z."/>
            <person name="Liu Y."/>
            <person name="Xu W."/>
            <person name="Pan J."/>
            <person name="Luo Z.H."/>
            <person name="Li M."/>
        </authorList>
    </citation>
    <scope>NUCLEOTIDE SEQUENCE [LARGE SCALE GENOMIC DNA]</scope>
    <source>
        <strain evidence="1">SpSt-716</strain>
    </source>
</reference>
<protein>
    <submittedName>
        <fullName evidence="1">Quinate 5-dehydrogenase</fullName>
    </submittedName>
</protein>
<accession>A0A7V3YMJ2</accession>
<dbReference type="AlphaFoldDB" id="A0A7V3YMJ2"/>
<comment type="caution">
    <text evidence="1">The sequence shown here is derived from an EMBL/GenBank/DDBJ whole genome shotgun (WGS) entry which is preliminary data.</text>
</comment>
<sequence>MEIELLGCHFLVERIGVDGDKRRFVELLKELDGQVDCLGLGGADLYLRAGKYRYEVVDVARLVSVLRKTPIVDGGELKETWEREVPRYLEEEGFRLRGKTALIMSGMDRYGLAEGLWQVGCRLLIGDMPFALGIPIFLRRLWTLRFLSVLMMPVLRRLPIDVLYPTGKEQERTTPRFPWAFERSDIVAGDFLYIRRFMPERFPGKMVLTNTVTPADIEDLKARGVALLVTTTPEMGGRSFGTNVLQAMFVALLEKRPEDIAPEEYLALLRELKIRPRIVALGEVGSWRI</sequence>
<name>A0A7V3YMJ2_9BACT</name>
<organism evidence="1">
    <name type="scientific">Candidatus Caldatribacterium californiense</name>
    <dbReference type="NCBI Taxonomy" id="1454726"/>
    <lineage>
        <taxon>Bacteria</taxon>
        <taxon>Pseudomonadati</taxon>
        <taxon>Atribacterota</taxon>
        <taxon>Atribacteria</taxon>
        <taxon>Atribacterales</taxon>
        <taxon>Candidatus Caldatribacteriaceae</taxon>
        <taxon>Candidatus Caldatribacterium</taxon>
    </lineage>
</organism>
<gene>
    <name evidence="1" type="ORF">ENU96_07060</name>
</gene>